<accession>A0AAE3KHH9</accession>
<evidence type="ECO:0000256" key="3">
    <source>
        <dbReference type="SAM" id="MobiDB-lite"/>
    </source>
</evidence>
<dbReference type="SUPFAM" id="SSF48557">
    <property type="entry name" value="L-aspartase-like"/>
    <property type="match status" value="1"/>
</dbReference>
<dbReference type="Gene3D" id="1.20.200.10">
    <property type="entry name" value="Fumarase/aspartase (Central domain)"/>
    <property type="match status" value="1"/>
</dbReference>
<dbReference type="InterPro" id="IPR024083">
    <property type="entry name" value="Fumarase/histidase_N"/>
</dbReference>
<evidence type="ECO:0000259" key="4">
    <source>
        <dbReference type="SMART" id="SM00998"/>
    </source>
</evidence>
<comment type="similarity">
    <text evidence="2">Belongs to the class-II fumarase/aspartase family.</text>
</comment>
<dbReference type="GO" id="GO:0016829">
    <property type="term" value="F:lyase activity"/>
    <property type="evidence" value="ECO:0007669"/>
    <property type="project" value="UniProtKB-KW"/>
</dbReference>
<dbReference type="Gene3D" id="1.10.275.10">
    <property type="entry name" value="Fumarase/aspartase (N-terminal domain)"/>
    <property type="match status" value="1"/>
</dbReference>
<dbReference type="Gene3D" id="1.10.40.30">
    <property type="entry name" value="Fumarase/aspartase (C-terminal domain)"/>
    <property type="match status" value="1"/>
</dbReference>
<evidence type="ECO:0000313" key="6">
    <source>
        <dbReference type="Proteomes" id="UP001206128"/>
    </source>
</evidence>
<name>A0AAE3KHH9_9PSEU</name>
<dbReference type="CDD" id="cd01597">
    <property type="entry name" value="pCLME"/>
    <property type="match status" value="1"/>
</dbReference>
<dbReference type="InterPro" id="IPR000362">
    <property type="entry name" value="Fumarate_lyase_fam"/>
</dbReference>
<gene>
    <name evidence="5" type="ORF">LX83_003327</name>
</gene>
<dbReference type="PANTHER" id="PTHR43172">
    <property type="entry name" value="ADENYLOSUCCINATE LYASE"/>
    <property type="match status" value="1"/>
</dbReference>
<evidence type="ECO:0000313" key="5">
    <source>
        <dbReference type="EMBL" id="MCP2166459.1"/>
    </source>
</evidence>
<comment type="caution">
    <text evidence="5">The sequence shown here is derived from an EMBL/GenBank/DDBJ whole genome shotgun (WGS) entry which is preliminary data.</text>
</comment>
<dbReference type="InterPro" id="IPR008948">
    <property type="entry name" value="L-Aspartase-like"/>
</dbReference>
<reference evidence="5" key="1">
    <citation type="submission" date="2022-06" db="EMBL/GenBank/DDBJ databases">
        <title>Genomic Encyclopedia of Archaeal and Bacterial Type Strains, Phase II (KMG-II): from individual species to whole genera.</title>
        <authorList>
            <person name="Goeker M."/>
        </authorList>
    </citation>
    <scope>NUCLEOTIDE SEQUENCE</scope>
    <source>
        <strain evidence="5">DSM 43935</strain>
    </source>
</reference>
<dbReference type="Pfam" id="PF10397">
    <property type="entry name" value="ADSL_C"/>
    <property type="match status" value="1"/>
</dbReference>
<dbReference type="PANTHER" id="PTHR43172:SF2">
    <property type="entry name" value="ADENYLOSUCCINATE LYASE C-TERMINAL DOMAIN-CONTAINING PROTEIN"/>
    <property type="match status" value="1"/>
</dbReference>
<dbReference type="Pfam" id="PF00206">
    <property type="entry name" value="Lyase_1"/>
    <property type="match status" value="1"/>
</dbReference>
<feature type="compositionally biased region" description="Low complexity" evidence="3">
    <location>
        <begin position="18"/>
        <end position="27"/>
    </location>
</feature>
<sequence length="495" mass="51081">MNETTPAAPGPTRSSRNQTAAGQSGAAGTDAGLLAPAWAGTPVEPDVSDEAVLAALVDVEIALARAQARLGLIPERVADSIAAAVLARPLDLVDLARRARDGANPVVAFVRALTDAVAAQDPAAAEYVHRGSTSQDILDSAIMLVAERVLTRLVDDLSRVAHALARLAEQHRDTVLAGRTLTQHAVPTTLGLKAAGWLHLVLDALARTQQVLATGLPAQLGGAAGTLAGYAEYAAIDRGPGDGELPEHGVELIAPFADALGLAEPVLPWHTLRTPVAELGSVLTLVTGALGKFALDVQTMSRTELGEVAEPTAAGRGASSAMPQKRNPVLATLVVTAARQVPAHALVLAQSMLAEDERSAGAWHAEWQPLREALRLAGGAAHTAAELAEGLQVHPERMRANLALTHGAIVAERLTVALAPVLGKARAKQLLGEVTSAVARSGGELAEALGGHPLVAAHLSADALADLLDPARYLGAAGELVDRELRRYRQAFGAA</sequence>
<dbReference type="InterPro" id="IPR019468">
    <property type="entry name" value="AdenyloSucc_lyase_C"/>
</dbReference>
<keyword evidence="1" id="KW-0456">Lyase</keyword>
<evidence type="ECO:0000256" key="1">
    <source>
        <dbReference type="ARBA" id="ARBA00023239"/>
    </source>
</evidence>
<feature type="region of interest" description="Disordered" evidence="3">
    <location>
        <begin position="1"/>
        <end position="27"/>
    </location>
</feature>
<evidence type="ECO:0000256" key="2">
    <source>
        <dbReference type="ARBA" id="ARBA00034772"/>
    </source>
</evidence>
<dbReference type="Proteomes" id="UP001206128">
    <property type="component" value="Unassembled WGS sequence"/>
</dbReference>
<proteinExistence type="inferred from homology"/>
<dbReference type="InterPro" id="IPR022761">
    <property type="entry name" value="Fumarate_lyase_N"/>
</dbReference>
<dbReference type="PRINTS" id="PR00145">
    <property type="entry name" value="ARGSUCLYASE"/>
</dbReference>
<dbReference type="EMBL" id="JAMTCK010000007">
    <property type="protein sequence ID" value="MCP2166459.1"/>
    <property type="molecule type" value="Genomic_DNA"/>
</dbReference>
<dbReference type="SMART" id="SM00998">
    <property type="entry name" value="ADSL_C"/>
    <property type="match status" value="1"/>
</dbReference>
<dbReference type="PRINTS" id="PR00149">
    <property type="entry name" value="FUMRATELYASE"/>
</dbReference>
<dbReference type="AlphaFoldDB" id="A0AAE3KHH9"/>
<feature type="domain" description="Adenylosuccinate lyase C-terminal" evidence="4">
    <location>
        <begin position="406"/>
        <end position="485"/>
    </location>
</feature>
<keyword evidence="6" id="KW-1185">Reference proteome</keyword>
<protein>
    <submittedName>
        <fullName evidence="5">3-carboxy-cis,cis-muconate cycloisomerase</fullName>
    </submittedName>
</protein>
<organism evidence="5 6">
    <name type="scientific">Goodfellowiella coeruleoviolacea</name>
    <dbReference type="NCBI Taxonomy" id="334858"/>
    <lineage>
        <taxon>Bacteria</taxon>
        <taxon>Bacillati</taxon>
        <taxon>Actinomycetota</taxon>
        <taxon>Actinomycetes</taxon>
        <taxon>Pseudonocardiales</taxon>
        <taxon>Pseudonocardiaceae</taxon>
        <taxon>Goodfellowiella</taxon>
    </lineage>
</organism>
<dbReference type="RefSeq" id="WP_253772352.1">
    <property type="nucleotide sequence ID" value="NZ_JAMTCK010000007.1"/>
</dbReference>